<evidence type="ECO:0000256" key="4">
    <source>
        <dbReference type="ARBA" id="ARBA00022692"/>
    </source>
</evidence>
<evidence type="ECO:0000256" key="8">
    <source>
        <dbReference type="HAMAP-Rule" id="MF_01148"/>
    </source>
</evidence>
<dbReference type="AlphaFoldDB" id="A0A1E3G4W8"/>
<comment type="pathway">
    <text evidence="8">Protein modification; lipoprotein biosynthesis (N-acyl transfer).</text>
</comment>
<dbReference type="Proteomes" id="UP000094570">
    <property type="component" value="Unassembled WGS sequence"/>
</dbReference>
<dbReference type="PANTHER" id="PTHR38686">
    <property type="entry name" value="APOLIPOPROTEIN N-ACYLTRANSFERASE"/>
    <property type="match status" value="1"/>
</dbReference>
<reference evidence="11" key="1">
    <citation type="submission" date="2016-04" db="EMBL/GenBank/DDBJ databases">
        <title>The genome sequence project of a novel Fervidobacterium isolate from a hot spring in Thailand.</title>
        <authorList>
            <person name="Gonzalez J.M."/>
            <person name="Cuecas A."/>
            <person name="Kanoksilapatham W."/>
        </authorList>
    </citation>
    <scope>NUCLEOTIDE SEQUENCE [LARGE SCALE GENOMIC DNA]</scope>
    <source>
        <strain evidence="11">FC2004</strain>
    </source>
</reference>
<keyword evidence="6 8" id="KW-0472">Membrane</keyword>
<dbReference type="HAMAP" id="MF_01148">
    <property type="entry name" value="Lnt"/>
    <property type="match status" value="1"/>
</dbReference>
<feature type="transmembrane region" description="Helical" evidence="8">
    <location>
        <begin position="20"/>
        <end position="39"/>
    </location>
</feature>
<dbReference type="GO" id="GO:0042158">
    <property type="term" value="P:lipoprotein biosynthetic process"/>
    <property type="evidence" value="ECO:0007669"/>
    <property type="project" value="UniProtKB-UniRule"/>
</dbReference>
<dbReference type="RefSeq" id="WP_069292209.1">
    <property type="nucleotide sequence ID" value="NZ_CP140110.1"/>
</dbReference>
<feature type="domain" description="CN hydrolase" evidence="9">
    <location>
        <begin position="225"/>
        <end position="459"/>
    </location>
</feature>
<proteinExistence type="inferred from homology"/>
<dbReference type="InterPro" id="IPR036526">
    <property type="entry name" value="C-N_Hydrolase_sf"/>
</dbReference>
<dbReference type="UniPathway" id="UPA00666"/>
<evidence type="ECO:0000256" key="1">
    <source>
        <dbReference type="ARBA" id="ARBA00004651"/>
    </source>
</evidence>
<dbReference type="InterPro" id="IPR004563">
    <property type="entry name" value="Apolipo_AcylTrfase"/>
</dbReference>
<evidence type="ECO:0000259" key="9">
    <source>
        <dbReference type="PROSITE" id="PS50263"/>
    </source>
</evidence>
<dbReference type="NCBIfam" id="TIGR00546">
    <property type="entry name" value="lnt"/>
    <property type="match status" value="1"/>
</dbReference>
<dbReference type="PANTHER" id="PTHR38686:SF1">
    <property type="entry name" value="APOLIPOPROTEIN N-ACYLTRANSFERASE"/>
    <property type="match status" value="1"/>
</dbReference>
<evidence type="ECO:0000256" key="2">
    <source>
        <dbReference type="ARBA" id="ARBA00022475"/>
    </source>
</evidence>
<dbReference type="EC" id="2.3.1.269" evidence="8"/>
<dbReference type="SUPFAM" id="SSF56317">
    <property type="entry name" value="Carbon-nitrogen hydrolase"/>
    <property type="match status" value="1"/>
</dbReference>
<keyword evidence="3 8" id="KW-0808">Transferase</keyword>
<dbReference type="GO" id="GO:0016410">
    <property type="term" value="F:N-acyltransferase activity"/>
    <property type="evidence" value="ECO:0007669"/>
    <property type="project" value="UniProtKB-UniRule"/>
</dbReference>
<feature type="transmembrane region" description="Helical" evidence="8">
    <location>
        <begin position="119"/>
        <end position="138"/>
    </location>
</feature>
<name>A0A1E3G4W8_9BACT</name>
<dbReference type="GO" id="GO:0005886">
    <property type="term" value="C:plasma membrane"/>
    <property type="evidence" value="ECO:0007669"/>
    <property type="project" value="UniProtKB-SubCell"/>
</dbReference>
<keyword evidence="11" id="KW-1185">Reference proteome</keyword>
<feature type="transmembrane region" description="Helical" evidence="8">
    <location>
        <begin position="193"/>
        <end position="209"/>
    </location>
</feature>
<dbReference type="Pfam" id="PF00795">
    <property type="entry name" value="CN_hydrolase"/>
    <property type="match status" value="1"/>
</dbReference>
<dbReference type="STRING" id="1008305.A4H02_00525"/>
<feature type="transmembrane region" description="Helical" evidence="8">
    <location>
        <begin position="463"/>
        <end position="482"/>
    </location>
</feature>
<evidence type="ECO:0000256" key="7">
    <source>
        <dbReference type="ARBA" id="ARBA00023315"/>
    </source>
</evidence>
<dbReference type="Gene3D" id="3.60.110.10">
    <property type="entry name" value="Carbon-nitrogen hydrolase"/>
    <property type="match status" value="1"/>
</dbReference>
<keyword evidence="4 8" id="KW-0812">Transmembrane</keyword>
<keyword evidence="2 8" id="KW-1003">Cell membrane</keyword>
<protein>
    <recommendedName>
        <fullName evidence="8">Apolipoprotein N-acyltransferase</fullName>
        <shortName evidence="8">ALP N-acyltransferase</shortName>
        <ecNumber evidence="8">2.3.1.269</ecNumber>
    </recommendedName>
</protein>
<feature type="transmembrane region" description="Helical" evidence="8">
    <location>
        <begin position="87"/>
        <end position="107"/>
    </location>
</feature>
<feature type="transmembrane region" description="Helical" evidence="8">
    <location>
        <begin position="158"/>
        <end position="181"/>
    </location>
</feature>
<evidence type="ECO:0000256" key="5">
    <source>
        <dbReference type="ARBA" id="ARBA00022989"/>
    </source>
</evidence>
<dbReference type="InterPro" id="IPR003010">
    <property type="entry name" value="C-N_Hydrolase"/>
</dbReference>
<dbReference type="PROSITE" id="PS50263">
    <property type="entry name" value="CN_HYDROLASE"/>
    <property type="match status" value="1"/>
</dbReference>
<feature type="transmembrane region" description="Helical" evidence="8">
    <location>
        <begin position="48"/>
        <end position="67"/>
    </location>
</feature>
<comment type="caution">
    <text evidence="10">The sequence shown here is derived from an EMBL/GenBank/DDBJ whole genome shotgun (WGS) entry which is preliminary data.</text>
</comment>
<keyword evidence="5 8" id="KW-1133">Transmembrane helix</keyword>
<comment type="subcellular location">
    <subcellularLocation>
        <location evidence="1 8">Cell membrane</location>
        <topology evidence="1 8">Multi-pass membrane protein</topology>
    </subcellularLocation>
</comment>
<evidence type="ECO:0000313" key="11">
    <source>
        <dbReference type="Proteomes" id="UP000094570"/>
    </source>
</evidence>
<gene>
    <name evidence="8" type="primary">lnt</name>
    <name evidence="10" type="ORF">A4H02_00525</name>
</gene>
<evidence type="ECO:0000256" key="6">
    <source>
        <dbReference type="ARBA" id="ARBA00023136"/>
    </source>
</evidence>
<dbReference type="InterPro" id="IPR045378">
    <property type="entry name" value="LNT_N"/>
</dbReference>
<comment type="similarity">
    <text evidence="8">Belongs to the CN hydrolase family. Apolipoprotein N-acyltransferase subfamily.</text>
</comment>
<dbReference type="Pfam" id="PF20154">
    <property type="entry name" value="LNT_N"/>
    <property type="match status" value="1"/>
</dbReference>
<keyword evidence="7 8" id="KW-0012">Acyltransferase</keyword>
<evidence type="ECO:0000313" key="10">
    <source>
        <dbReference type="EMBL" id="ODN31297.1"/>
    </source>
</evidence>
<evidence type="ECO:0000256" key="3">
    <source>
        <dbReference type="ARBA" id="ARBA00022679"/>
    </source>
</evidence>
<organism evidence="10 11">
    <name type="scientific">Fervidobacterium thailandense</name>
    <dbReference type="NCBI Taxonomy" id="1008305"/>
    <lineage>
        <taxon>Bacteria</taxon>
        <taxon>Thermotogati</taxon>
        <taxon>Thermotogota</taxon>
        <taxon>Thermotogae</taxon>
        <taxon>Thermotogales</taxon>
        <taxon>Fervidobacteriaceae</taxon>
        <taxon>Fervidobacterium</taxon>
    </lineage>
</organism>
<keyword evidence="10" id="KW-0449">Lipoprotein</keyword>
<comment type="catalytic activity">
    <reaction evidence="8">
        <text>N-terminal S-1,2-diacyl-sn-glyceryl-L-cysteinyl-[lipoprotein] + a glycerophospholipid = N-acyl-S-1,2-diacyl-sn-glyceryl-L-cysteinyl-[lipoprotein] + a 2-acyl-sn-glycero-3-phospholipid + H(+)</text>
        <dbReference type="Rhea" id="RHEA:48228"/>
        <dbReference type="Rhea" id="RHEA-COMP:14681"/>
        <dbReference type="Rhea" id="RHEA-COMP:14684"/>
        <dbReference type="ChEBI" id="CHEBI:15378"/>
        <dbReference type="ChEBI" id="CHEBI:136912"/>
        <dbReference type="ChEBI" id="CHEBI:140656"/>
        <dbReference type="ChEBI" id="CHEBI:140657"/>
        <dbReference type="ChEBI" id="CHEBI:140660"/>
        <dbReference type="EC" id="2.3.1.269"/>
    </reaction>
</comment>
<comment type="function">
    <text evidence="8">Catalyzes the phospholipid dependent N-acylation of the N-terminal cysteine of apolipoprotein, the last step in lipoprotein maturation.</text>
</comment>
<sequence length="490" mass="55967">MVENLLNVFLSAALLTLSMPGYLDGILAFVSLIGLFFALERGGPFSSAILSFLFFFTFTFLNFHFLIDVLTKGMPSLFGNFSPSAGFFVYLLFCILEALPFLIFGFLYSLWHEKIRFRFLQPLFVASLYTVSEFLRSVGDLGFTGGRISEGLYTYTGLIQILPLTGTLGLIFLIVVINYEFYRILKQGPNKSFVIIAMLCCILLLNNLIERVLPHHVGEKPIVVAQTDVPQSVKYSPDKAKLMDYLLGNFTEFEGYLTIFPEATFPDMDIRNTELEKKLIEKFKKSVLVIGYPTFEENKFYNSLHVYNHGTYVGRYDKILLFPFVETLPYPRIFGFLSFLRGVSYFTPGTLKTFAVDGYGNVGLQICFESYFPHLSRHMSEKADFIVVSTNDGWYRSKIALKQHFSQIVFRAVETRRDFVQVSNTGLSGLVDRYGKFTVLPYGTTWRILYVTPNKEVTFYTRFGDYMVIVSLSIVVLCALTAKRKRGMFV</sequence>
<dbReference type="CDD" id="cd07571">
    <property type="entry name" value="ALP_N-acyl_transferase"/>
    <property type="match status" value="1"/>
</dbReference>
<dbReference type="EMBL" id="LWAF01000001">
    <property type="protein sequence ID" value="ODN31297.1"/>
    <property type="molecule type" value="Genomic_DNA"/>
</dbReference>
<dbReference type="OrthoDB" id="9811121at2"/>
<accession>A0A1E3G4W8</accession>